<accession>A0A7W6EUA2</accession>
<dbReference type="RefSeq" id="WP_183611108.1">
    <property type="nucleotide sequence ID" value="NZ_JACICY010000001.1"/>
</dbReference>
<name>A0A7W6EUA2_9SPHN</name>
<reference evidence="1 2" key="1">
    <citation type="submission" date="2020-08" db="EMBL/GenBank/DDBJ databases">
        <title>Genomic Encyclopedia of Type Strains, Phase IV (KMG-IV): sequencing the most valuable type-strain genomes for metagenomic binning, comparative biology and taxonomic classification.</title>
        <authorList>
            <person name="Goeker M."/>
        </authorList>
    </citation>
    <scope>NUCLEOTIDE SEQUENCE [LARGE SCALE GENOMIC DNA]</scope>
    <source>
        <strain evidence="1 2">DSM 14552</strain>
    </source>
</reference>
<dbReference type="EMBL" id="JACICY010000001">
    <property type="protein sequence ID" value="MBB3858901.1"/>
    <property type="molecule type" value="Genomic_DNA"/>
</dbReference>
<protein>
    <submittedName>
        <fullName evidence="1">Uncharacterized protein</fullName>
    </submittedName>
</protein>
<evidence type="ECO:0000313" key="1">
    <source>
        <dbReference type="EMBL" id="MBB3858901.1"/>
    </source>
</evidence>
<gene>
    <name evidence="1" type="ORF">GGQ88_000141</name>
</gene>
<sequence length="77" mass="8133">MAKAVPAYIDNQGALHSSPEQAALADLTRVLGRIGAEGGITWVLAKCIIEKRSEIEAIFTDMDAMAKSHGTGANRHG</sequence>
<proteinExistence type="predicted"/>
<organism evidence="1 2">
    <name type="scientific">Novosphingobium hassiacum</name>
    <dbReference type="NCBI Taxonomy" id="173676"/>
    <lineage>
        <taxon>Bacteria</taxon>
        <taxon>Pseudomonadati</taxon>
        <taxon>Pseudomonadota</taxon>
        <taxon>Alphaproteobacteria</taxon>
        <taxon>Sphingomonadales</taxon>
        <taxon>Sphingomonadaceae</taxon>
        <taxon>Novosphingobium</taxon>
    </lineage>
</organism>
<keyword evidence="2" id="KW-1185">Reference proteome</keyword>
<dbReference type="AlphaFoldDB" id="A0A7W6EUA2"/>
<dbReference type="Proteomes" id="UP000562395">
    <property type="component" value="Unassembled WGS sequence"/>
</dbReference>
<comment type="caution">
    <text evidence="1">The sequence shown here is derived from an EMBL/GenBank/DDBJ whole genome shotgun (WGS) entry which is preliminary data.</text>
</comment>
<evidence type="ECO:0000313" key="2">
    <source>
        <dbReference type="Proteomes" id="UP000562395"/>
    </source>
</evidence>